<evidence type="ECO:0000256" key="2">
    <source>
        <dbReference type="SAM" id="Phobius"/>
    </source>
</evidence>
<organism evidence="3 4">
    <name type="scientific">Mesocricetus auratus</name>
    <name type="common">Golden hamster</name>
    <dbReference type="NCBI Taxonomy" id="10036"/>
    <lineage>
        <taxon>Eukaryota</taxon>
        <taxon>Metazoa</taxon>
        <taxon>Chordata</taxon>
        <taxon>Craniata</taxon>
        <taxon>Vertebrata</taxon>
        <taxon>Euteleostomi</taxon>
        <taxon>Mammalia</taxon>
        <taxon>Eutheria</taxon>
        <taxon>Euarchontoglires</taxon>
        <taxon>Glires</taxon>
        <taxon>Rodentia</taxon>
        <taxon>Myomorpha</taxon>
        <taxon>Muroidea</taxon>
        <taxon>Cricetidae</taxon>
        <taxon>Cricetinae</taxon>
        <taxon>Mesocricetus</taxon>
    </lineage>
</organism>
<protein>
    <submittedName>
        <fullName evidence="4">Transmembrane protein 61 isoform X1</fullName>
    </submittedName>
</protein>
<keyword evidence="2" id="KW-1133">Transmembrane helix</keyword>
<dbReference type="RefSeq" id="XP_040612972.1">
    <property type="nucleotide sequence ID" value="XM_040757038.1"/>
</dbReference>
<accession>A0A1U8BSG3</accession>
<sequence>MGCPLSRGPFYLQVLLKSCVHLWAASLGVQQTSETCARGRVASTVRYCMTVSGTVILVTGTLCFAWWSEDDTPVQPGSLAPTVEHPLPKIPPIWLKSVSLLCCSMGGLLLLFGLLWSIQESSKRSSQGELYQLSRDLYHLAVESSEKNCRPPKEAVIPTYEEAMYCPLAEGPRPSAMQPEEEDLQCHAPGDALLGSPSHSPPPSYESIILAQGAVYGPRAAGSSSG</sequence>
<feature type="transmembrane region" description="Helical" evidence="2">
    <location>
        <begin position="47"/>
        <end position="67"/>
    </location>
</feature>
<dbReference type="AlphaFoldDB" id="A0A1U8BSG3"/>
<keyword evidence="2 4" id="KW-0812">Transmembrane</keyword>
<evidence type="ECO:0000313" key="3">
    <source>
        <dbReference type="Proteomes" id="UP000886700"/>
    </source>
</evidence>
<feature type="transmembrane region" description="Helical" evidence="2">
    <location>
        <begin position="93"/>
        <end position="116"/>
    </location>
</feature>
<dbReference type="InterPro" id="IPR028164">
    <property type="entry name" value="TMEM61"/>
</dbReference>
<proteinExistence type="predicted"/>
<reference evidence="4" key="1">
    <citation type="submission" date="2025-08" db="UniProtKB">
        <authorList>
            <consortium name="RefSeq"/>
        </authorList>
    </citation>
    <scope>IDENTIFICATION</scope>
    <source>
        <tissue evidence="4">Liver</tissue>
    </source>
</reference>
<dbReference type="Pfam" id="PF15105">
    <property type="entry name" value="TMEM61"/>
    <property type="match status" value="1"/>
</dbReference>
<dbReference type="PANTHER" id="PTHR37151">
    <property type="entry name" value="TRANSMEMBRANE PROTEIN 61"/>
    <property type="match status" value="1"/>
</dbReference>
<evidence type="ECO:0000256" key="1">
    <source>
        <dbReference type="SAM" id="MobiDB-lite"/>
    </source>
</evidence>
<dbReference type="CTD" id="199964"/>
<gene>
    <name evidence="4" type="primary">Tmem61</name>
</gene>
<keyword evidence="2" id="KW-0472">Membrane</keyword>
<evidence type="ECO:0000313" key="4">
    <source>
        <dbReference type="RefSeq" id="XP_040612972.1"/>
    </source>
</evidence>
<dbReference type="Proteomes" id="UP000886700">
    <property type="component" value="Unplaced"/>
</dbReference>
<name>A0A1U8BSG3_MESAU</name>
<dbReference type="PANTHER" id="PTHR37151:SF1">
    <property type="entry name" value="TRANSMEMBRANE PROTEIN 61"/>
    <property type="match status" value="1"/>
</dbReference>
<feature type="region of interest" description="Disordered" evidence="1">
    <location>
        <begin position="171"/>
        <end position="205"/>
    </location>
</feature>
<keyword evidence="3" id="KW-1185">Reference proteome</keyword>
<dbReference type="GeneID" id="101840646"/>